<evidence type="ECO:0000313" key="2">
    <source>
        <dbReference type="EMBL" id="GIZ01372.1"/>
    </source>
</evidence>
<evidence type="ECO:0000256" key="1">
    <source>
        <dbReference type="SAM" id="MobiDB-lite"/>
    </source>
</evidence>
<gene>
    <name evidence="2" type="ORF">CEXT_426441</name>
</gene>
<feature type="region of interest" description="Disordered" evidence="1">
    <location>
        <begin position="15"/>
        <end position="59"/>
    </location>
</feature>
<dbReference type="EMBL" id="BPLR01018660">
    <property type="protein sequence ID" value="GIZ01372.1"/>
    <property type="molecule type" value="Genomic_DNA"/>
</dbReference>
<sequence>MTRHANSTSVCVFHSQRNPHHHDGFVPHDSNPSPSWLHEMHARCSRQRGETTSRRGSTALSWVSAATVWRGRRPSATPRPPRKE</sequence>
<comment type="caution">
    <text evidence="2">The sequence shown here is derived from an EMBL/GenBank/DDBJ whole genome shotgun (WGS) entry which is preliminary data.</text>
</comment>
<protein>
    <submittedName>
        <fullName evidence="2">Uncharacterized protein</fullName>
    </submittedName>
</protein>
<feature type="compositionally biased region" description="Basic and acidic residues" evidence="1">
    <location>
        <begin position="38"/>
        <end position="53"/>
    </location>
</feature>
<proteinExistence type="predicted"/>
<evidence type="ECO:0000313" key="3">
    <source>
        <dbReference type="Proteomes" id="UP001054945"/>
    </source>
</evidence>
<accession>A0AAV4Y5D5</accession>
<dbReference type="AlphaFoldDB" id="A0AAV4Y5D5"/>
<dbReference type="Proteomes" id="UP001054945">
    <property type="component" value="Unassembled WGS sequence"/>
</dbReference>
<organism evidence="2 3">
    <name type="scientific">Caerostris extrusa</name>
    <name type="common">Bark spider</name>
    <name type="synonym">Caerostris bankana</name>
    <dbReference type="NCBI Taxonomy" id="172846"/>
    <lineage>
        <taxon>Eukaryota</taxon>
        <taxon>Metazoa</taxon>
        <taxon>Ecdysozoa</taxon>
        <taxon>Arthropoda</taxon>
        <taxon>Chelicerata</taxon>
        <taxon>Arachnida</taxon>
        <taxon>Araneae</taxon>
        <taxon>Araneomorphae</taxon>
        <taxon>Entelegynae</taxon>
        <taxon>Araneoidea</taxon>
        <taxon>Araneidae</taxon>
        <taxon>Caerostris</taxon>
    </lineage>
</organism>
<reference evidence="2 3" key="1">
    <citation type="submission" date="2021-06" db="EMBL/GenBank/DDBJ databases">
        <title>Caerostris extrusa draft genome.</title>
        <authorList>
            <person name="Kono N."/>
            <person name="Arakawa K."/>
        </authorList>
    </citation>
    <scope>NUCLEOTIDE SEQUENCE [LARGE SCALE GENOMIC DNA]</scope>
</reference>
<name>A0AAV4Y5D5_CAEEX</name>
<keyword evidence="3" id="KW-1185">Reference proteome</keyword>